<protein>
    <submittedName>
        <fullName evidence="1">Uncharacterized protein</fullName>
    </submittedName>
</protein>
<dbReference type="EMBL" id="UINC01168710">
    <property type="protein sequence ID" value="SVD71870.1"/>
    <property type="molecule type" value="Genomic_DNA"/>
</dbReference>
<name>A0A382XLZ6_9ZZZZ</name>
<evidence type="ECO:0000313" key="1">
    <source>
        <dbReference type="EMBL" id="SVD71870.1"/>
    </source>
</evidence>
<proteinExistence type="predicted"/>
<gene>
    <name evidence="1" type="ORF">METZ01_LOCUS424724</name>
</gene>
<dbReference type="AlphaFoldDB" id="A0A382XLZ6"/>
<reference evidence="1" key="1">
    <citation type="submission" date="2018-05" db="EMBL/GenBank/DDBJ databases">
        <authorList>
            <person name="Lanie J.A."/>
            <person name="Ng W.-L."/>
            <person name="Kazmierczak K.M."/>
            <person name="Andrzejewski T.M."/>
            <person name="Davidsen T.M."/>
            <person name="Wayne K.J."/>
            <person name="Tettelin H."/>
            <person name="Glass J.I."/>
            <person name="Rusch D."/>
            <person name="Podicherti R."/>
            <person name="Tsui H.-C.T."/>
            <person name="Winkler M.E."/>
        </authorList>
    </citation>
    <scope>NUCLEOTIDE SEQUENCE</scope>
</reference>
<organism evidence="1">
    <name type="scientific">marine metagenome</name>
    <dbReference type="NCBI Taxonomy" id="408172"/>
    <lineage>
        <taxon>unclassified sequences</taxon>
        <taxon>metagenomes</taxon>
        <taxon>ecological metagenomes</taxon>
    </lineage>
</organism>
<accession>A0A382XLZ6</accession>
<sequence>MHDTGSKKLLLRYRNILSLGGRLILASLLLAAIQVLVADEHKIGSFSGAKLTTHPAWFKESFLDFEED</sequence>
<feature type="non-terminal residue" evidence="1">
    <location>
        <position position="68"/>
    </location>
</feature>